<dbReference type="PRINTS" id="PR00926">
    <property type="entry name" value="MITOCARRIER"/>
</dbReference>
<feature type="region of interest" description="Disordered" evidence="9">
    <location>
        <begin position="778"/>
        <end position="828"/>
    </location>
</feature>
<comment type="caution">
    <text evidence="11">The sequence shown here is derived from an EMBL/GenBank/DDBJ whole genome shotgun (WGS) entry which is preliminary data.</text>
</comment>
<dbReference type="Pfam" id="PF00153">
    <property type="entry name" value="Mito_carr"/>
    <property type="match status" value="3"/>
</dbReference>
<dbReference type="InterPro" id="IPR023395">
    <property type="entry name" value="MCP_dom_sf"/>
</dbReference>
<dbReference type="Gene3D" id="1.20.58.2010">
    <property type="entry name" value="PRONE domain, subdomain 1"/>
    <property type="match status" value="1"/>
</dbReference>
<dbReference type="Proteomes" id="UP000326396">
    <property type="component" value="Linkage Group LG2"/>
</dbReference>
<dbReference type="EMBL" id="SZYD01000012">
    <property type="protein sequence ID" value="KAD4585219.1"/>
    <property type="molecule type" value="Genomic_DNA"/>
</dbReference>
<feature type="compositionally biased region" description="Polar residues" evidence="9">
    <location>
        <begin position="788"/>
        <end position="810"/>
    </location>
</feature>
<dbReference type="GO" id="GO:0005085">
    <property type="term" value="F:guanyl-nucleotide exchange factor activity"/>
    <property type="evidence" value="ECO:0007669"/>
    <property type="project" value="UniProtKB-UniRule"/>
</dbReference>
<feature type="repeat" description="Solcar" evidence="7">
    <location>
        <begin position="103"/>
        <end position="192"/>
    </location>
</feature>
<keyword evidence="3 8" id="KW-0344">Guanine-nucleotide releasing factor</keyword>
<dbReference type="FunFam" id="1.20.58.1310:FF:000001">
    <property type="entry name" value="Rop guanine nucleotide exchange factor 9"/>
    <property type="match status" value="1"/>
</dbReference>
<dbReference type="SUPFAM" id="SSF103506">
    <property type="entry name" value="Mitochondrial carrier"/>
    <property type="match status" value="1"/>
</dbReference>
<gene>
    <name evidence="11" type="ORF">E3N88_22820</name>
</gene>
<evidence type="ECO:0000256" key="1">
    <source>
        <dbReference type="ARBA" id="ARBA00004141"/>
    </source>
</evidence>
<keyword evidence="2" id="KW-0813">Transport</keyword>
<dbReference type="GO" id="GO:0016020">
    <property type="term" value="C:membrane"/>
    <property type="evidence" value="ECO:0007669"/>
    <property type="project" value="UniProtKB-SubCell"/>
</dbReference>
<dbReference type="InterPro" id="IPR018108">
    <property type="entry name" value="MCP_transmembrane"/>
</dbReference>
<dbReference type="Gene3D" id="1.50.40.10">
    <property type="entry name" value="Mitochondrial carrier domain"/>
    <property type="match status" value="1"/>
</dbReference>
<evidence type="ECO:0000313" key="12">
    <source>
        <dbReference type="Proteomes" id="UP000326396"/>
    </source>
</evidence>
<dbReference type="PANTHER" id="PTHR33101:SF79">
    <property type="entry name" value="PRONE DOMAIN-CONTAINING PROTEIN"/>
    <property type="match status" value="1"/>
</dbReference>
<evidence type="ECO:0000256" key="2">
    <source>
        <dbReference type="ARBA" id="ARBA00022448"/>
    </source>
</evidence>
<dbReference type="OrthoDB" id="1053009at2759"/>
<organism evidence="11 12">
    <name type="scientific">Mikania micrantha</name>
    <name type="common">bitter vine</name>
    <dbReference type="NCBI Taxonomy" id="192012"/>
    <lineage>
        <taxon>Eukaryota</taxon>
        <taxon>Viridiplantae</taxon>
        <taxon>Streptophyta</taxon>
        <taxon>Embryophyta</taxon>
        <taxon>Tracheophyta</taxon>
        <taxon>Spermatophyta</taxon>
        <taxon>Magnoliopsida</taxon>
        <taxon>eudicotyledons</taxon>
        <taxon>Gunneridae</taxon>
        <taxon>Pentapetalae</taxon>
        <taxon>asterids</taxon>
        <taxon>campanulids</taxon>
        <taxon>Asterales</taxon>
        <taxon>Asteraceae</taxon>
        <taxon>Asteroideae</taxon>
        <taxon>Heliantheae alliance</taxon>
        <taxon>Eupatorieae</taxon>
        <taxon>Mikania</taxon>
    </lineage>
</organism>
<evidence type="ECO:0000256" key="4">
    <source>
        <dbReference type="ARBA" id="ARBA00022692"/>
    </source>
</evidence>
<evidence type="ECO:0000256" key="8">
    <source>
        <dbReference type="PROSITE-ProRule" id="PRU00663"/>
    </source>
</evidence>
<proteinExistence type="predicted"/>
<evidence type="ECO:0000256" key="9">
    <source>
        <dbReference type="SAM" id="MobiDB-lite"/>
    </source>
</evidence>
<dbReference type="InterPro" id="IPR002067">
    <property type="entry name" value="MCP"/>
</dbReference>
<dbReference type="InterPro" id="IPR005512">
    <property type="entry name" value="PRONE_dom"/>
</dbReference>
<protein>
    <recommendedName>
        <fullName evidence="10">PRONE domain-containing protein</fullName>
    </recommendedName>
</protein>
<keyword evidence="4 7" id="KW-0812">Transmembrane</keyword>
<dbReference type="PROSITE" id="PS50920">
    <property type="entry name" value="SOLCAR"/>
    <property type="match status" value="3"/>
</dbReference>
<evidence type="ECO:0000256" key="3">
    <source>
        <dbReference type="ARBA" id="ARBA00022658"/>
    </source>
</evidence>
<keyword evidence="12" id="KW-1185">Reference proteome</keyword>
<feature type="compositionally biased region" description="Basic and acidic residues" evidence="9">
    <location>
        <begin position="732"/>
        <end position="751"/>
    </location>
</feature>
<dbReference type="InterPro" id="IPR038937">
    <property type="entry name" value="RopGEF"/>
</dbReference>
<name>A0A5N6NCK6_9ASTR</name>
<evidence type="ECO:0000313" key="11">
    <source>
        <dbReference type="EMBL" id="KAD4585219.1"/>
    </source>
</evidence>
<dbReference type="PANTHER" id="PTHR33101">
    <property type="entry name" value="ROP GUANINE NUCLEOTIDE EXCHANGE FACTOR 1"/>
    <property type="match status" value="1"/>
</dbReference>
<feature type="repeat" description="Solcar" evidence="7">
    <location>
        <begin position="10"/>
        <end position="92"/>
    </location>
</feature>
<dbReference type="AlphaFoldDB" id="A0A5N6NCK6"/>
<feature type="domain" description="PRONE" evidence="10">
    <location>
        <begin position="372"/>
        <end position="734"/>
    </location>
</feature>
<keyword evidence="5" id="KW-0677">Repeat</keyword>
<reference evidence="11 12" key="1">
    <citation type="submission" date="2019-05" db="EMBL/GenBank/DDBJ databases">
        <title>Mikania micrantha, genome provides insights into the molecular mechanism of rapid growth.</title>
        <authorList>
            <person name="Liu B."/>
        </authorList>
    </citation>
    <scope>NUCLEOTIDE SEQUENCE [LARGE SCALE GENOMIC DNA]</scope>
    <source>
        <strain evidence="11">NLD-2019</strain>
        <tissue evidence="11">Leaf</tissue>
    </source>
</reference>
<feature type="repeat" description="Solcar" evidence="7">
    <location>
        <begin position="203"/>
        <end position="291"/>
    </location>
</feature>
<sequence>MDFWPEFLANSWGKEFVAGGVGGVAGVVAGHPLDTVRIIQQNGMNRSTFNILKKFASNEGLFALYRGMGAPLASVTFQNALVFQSYATFSRALDSYIPATKPPSYESVALGGTGAGAIQSLVITPIELVKIRLQLENQTTPKQTKNGPSSLAKHIIRTEGFKGMFRGLPVTVIRDAPSYGVYFWTYEYAREKLHPGCRKTGEESWMTMLVAGGLAGFASWVCCYPVDVVKTRLQAQTPDSPVKYAGIVDCFRKSVGTEGAGVLFRGLGSTVFRAFIVNGAVFTAYETALRCLLNHLGMGRLPSIYVSWLGKACGSRWVIGSRRVTFSETVSPDAREPLGIGKHLPPIGSKPEIKLKIFPHQEDKSDANLDSDPELETIYADMDMMKERFAKLLLGEDMSGGGKAVSSALALSNAITNLAASVFGEISRLEPMSPDNKARWHKEIDWMLSVTDHIVEFVPSKQNTNGITMEIMITRQRSDVRGNIPALKKLDGMLMECLDNFKDQNEFTYESKDDARSKSSRKREEDKWWLSTPKVPPKGLSDVARKWLQFQKDSVNQVLKAAMAMNAHILTEMEIPESYIEGLPKNGRASLGDTIYKNITVDHFDPDHFLSSMDLSSEHKILDLKNRIEASVVIWRRKMTNKDGKSGWGSGVSLGKREQFEDRAETILLILKHRYPGIPQSALDVSKIENNRDIGHAILESYSRILESLAHKVMSRIEDVMHADNLTQNPSRDLKRNSLKDSASRTSEKFPNAKEELEKLNYANAPASMTLSDFMGWTSEQENESTEELSNGNENATLAKQTSATNSKNLTYLERLETLGGRSPSSRQ</sequence>
<keyword evidence="6 7" id="KW-0472">Membrane</keyword>
<accession>A0A5N6NCK6</accession>
<dbReference type="GO" id="GO:0055085">
    <property type="term" value="P:transmembrane transport"/>
    <property type="evidence" value="ECO:0007669"/>
    <property type="project" value="InterPro"/>
</dbReference>
<evidence type="ECO:0000256" key="7">
    <source>
        <dbReference type="PROSITE-ProRule" id="PRU00282"/>
    </source>
</evidence>
<comment type="subcellular location">
    <subcellularLocation>
        <location evidence="1">Membrane</location>
        <topology evidence="1">Multi-pass membrane protein</topology>
    </subcellularLocation>
</comment>
<feature type="region of interest" description="Disordered" evidence="9">
    <location>
        <begin position="727"/>
        <end position="751"/>
    </location>
</feature>
<dbReference type="Gene3D" id="1.20.58.1310">
    <property type="entry name" value="PRONE domain, subdomain 2"/>
    <property type="match status" value="1"/>
</dbReference>
<dbReference type="Pfam" id="PF03759">
    <property type="entry name" value="PRONE"/>
    <property type="match status" value="1"/>
</dbReference>
<evidence type="ECO:0000256" key="5">
    <source>
        <dbReference type="ARBA" id="ARBA00022737"/>
    </source>
</evidence>
<evidence type="ECO:0000256" key="6">
    <source>
        <dbReference type="ARBA" id="ARBA00023136"/>
    </source>
</evidence>
<dbReference type="PROSITE" id="PS51334">
    <property type="entry name" value="PRONE"/>
    <property type="match status" value="1"/>
</dbReference>
<dbReference type="FunFam" id="1.20.58.2010:FF:000003">
    <property type="entry name" value="Rop guanine nucleotide exchange factor 14"/>
    <property type="match status" value="1"/>
</dbReference>
<evidence type="ECO:0000259" key="10">
    <source>
        <dbReference type="PROSITE" id="PS51334"/>
    </source>
</evidence>